<feature type="compositionally biased region" description="Low complexity" evidence="1">
    <location>
        <begin position="259"/>
        <end position="268"/>
    </location>
</feature>
<feature type="region of interest" description="Disordered" evidence="1">
    <location>
        <begin position="469"/>
        <end position="598"/>
    </location>
</feature>
<feature type="region of interest" description="Disordered" evidence="1">
    <location>
        <begin position="614"/>
        <end position="702"/>
    </location>
</feature>
<feature type="compositionally biased region" description="Acidic residues" evidence="1">
    <location>
        <begin position="643"/>
        <end position="652"/>
    </location>
</feature>
<feature type="compositionally biased region" description="Polar residues" evidence="1">
    <location>
        <begin position="937"/>
        <end position="950"/>
    </location>
</feature>
<feature type="region of interest" description="Disordered" evidence="1">
    <location>
        <begin position="314"/>
        <end position="366"/>
    </location>
</feature>
<feature type="compositionally biased region" description="Basic and acidic residues" evidence="1">
    <location>
        <begin position="114"/>
        <end position="144"/>
    </location>
</feature>
<feature type="compositionally biased region" description="Low complexity" evidence="1">
    <location>
        <begin position="1030"/>
        <end position="1042"/>
    </location>
</feature>
<feature type="compositionally biased region" description="Low complexity" evidence="1">
    <location>
        <begin position="951"/>
        <end position="960"/>
    </location>
</feature>
<feature type="compositionally biased region" description="Basic and acidic residues" evidence="1">
    <location>
        <begin position="875"/>
        <end position="887"/>
    </location>
</feature>
<evidence type="ECO:0000313" key="2">
    <source>
        <dbReference type="EMBL" id="SJX63658.1"/>
    </source>
</evidence>
<feature type="compositionally biased region" description="Polar residues" evidence="1">
    <location>
        <begin position="1053"/>
        <end position="1069"/>
    </location>
</feature>
<feature type="compositionally biased region" description="Low complexity" evidence="1">
    <location>
        <begin position="897"/>
        <end position="913"/>
    </location>
</feature>
<feature type="compositionally biased region" description="Basic and acidic residues" evidence="1">
    <location>
        <begin position="1157"/>
        <end position="1169"/>
    </location>
</feature>
<gene>
    <name evidence="2" type="ORF">SRS1_14408</name>
</gene>
<feature type="compositionally biased region" description="Basic and acidic residues" evidence="1">
    <location>
        <begin position="557"/>
        <end position="566"/>
    </location>
</feature>
<evidence type="ECO:0000256" key="1">
    <source>
        <dbReference type="SAM" id="MobiDB-lite"/>
    </source>
</evidence>
<feature type="region of interest" description="Disordered" evidence="1">
    <location>
        <begin position="734"/>
        <end position="767"/>
    </location>
</feature>
<name>A0A2N8UFX4_9BASI</name>
<feature type="region of interest" description="Disordered" evidence="1">
    <location>
        <begin position="399"/>
        <end position="418"/>
    </location>
</feature>
<evidence type="ECO:0000313" key="3">
    <source>
        <dbReference type="Proteomes" id="UP000239563"/>
    </source>
</evidence>
<sequence>MLSTTNTAPVLHHTNEFSVPKAIRSASSPSGSFPTVQHARVTSLDLDPRPASGSSSASASASASVSQLYPRSSILINSRKRRYSGVIYADSTVLAGAAASSAAPVVTHIPAVPSRKEREKERERAREREKERERERERAKSKDDEKIWGIPKKALLLGLGDLNFNAQMAMMAGWGHGSGGASILPSTAIPTTNDRKRLRPSASAELPRSSSSSSRRSARHSDSDSKDDDDDDNDTGKRSSSSRHASRSASDGAAHDSSSKSQGGVSTSPTDEPMDPEELAALNAIINTRRSMAAAQALVSGSLSLGPRALRASTSFGSSAHDLSRPPLEEKRFESQDSVPSMSSIGHSSLSIGSSSNAPPTSTSEKALQLPITNANASSSSANSATTTTLDAAESKSARIRFAPLPTPTSAPAMLGRGSESLNGEALLEDSDESDLTDSDYDSDDDAKAMKGKWYLMGMPSAYFKPQYYTGKSSKRRVSKSNAASDGGGDDRSEDGNSSLRRKSTGSLSDGLGPDVADEEERGRGGASGSKVKRKSSQSRRRSRSRTGAISSGDEDERARRRELIRLARPGGTGMVTLPDGTKIRARRVNDQPSQDEPEFIEWGFAGLAREASRRSLGGGSGPPSLATTPNGSEYKGLSAYMEAEEEEEDDGSGMAWVRRRRREREAKARMEREQAEKAATEAAQEALQPAPQESASAEPNVQDSAASVIAIDGIPATVATAATEATTVSVPVSTTTLGDSDTPMMKEAAASSALDEPMPLSSSDATAQPETVAVAAMPEKAKRQSQLSILDTSRPINGGMFADAGAMVASPTAEELPSAGLDASMLSETSNGEPASMAGSQILSRPSRAAAPESSGVPGDSTPRQNTGLGLTADKAEEIRRRHEDEVAALGAEVLAQTRRNNQRRQASSSNRGVATPQLGGEESAGEQPHHHPNSPGKTSNHRANQGQVTSPTSPSSSTMQADASRESGNSGKKSISRAVGSIMRKATTDSEKTVRQSGPTPLKQEVVFPQMAEPAEGKHSSEVSQTSTAATAAAAAAAAAVSQKHKRDASSARSPSPESTLSRQSSAVDGYTASVASKSASSLHTVGSLHAASSPMSAKRLMLDPSVSTPVPSPWLPRRPDARGVAVVPLPQLGVRPERPREGRVWQYDDSDASDAGKDDDLVRERREEEEEEEEGSDLDAEELLEEERKTAMQKKRATTRAAGQEVVHARLGKKASARALSDLTASYDDMAIGGGGGGASSSTSRLRGERKSRRRSSMDPRMPSAPRKAPPKLVRSRRSLQSMQAGEGGEGQEEEDEQDLWPAVSATSKSGTPRPRHILINLPGGPGIWDSKTGGGRNAVAAINSVAAARAKAIKKRARDHRTSFELPPDWDDEMMDYGWPRSLKGSLY</sequence>
<feature type="compositionally biased region" description="Polar residues" evidence="1">
    <location>
        <begin position="1076"/>
        <end position="1087"/>
    </location>
</feature>
<feature type="compositionally biased region" description="Acidic residues" evidence="1">
    <location>
        <begin position="1170"/>
        <end position="1188"/>
    </location>
</feature>
<dbReference type="Proteomes" id="UP000239563">
    <property type="component" value="Chromosome IX"/>
</dbReference>
<feature type="region of interest" description="Disordered" evidence="1">
    <location>
        <begin position="426"/>
        <end position="445"/>
    </location>
</feature>
<feature type="region of interest" description="Disordered" evidence="1">
    <location>
        <begin position="185"/>
        <end position="275"/>
    </location>
</feature>
<accession>A0A2N8UFX4</accession>
<feature type="compositionally biased region" description="Basic and acidic residues" evidence="1">
    <location>
        <begin position="664"/>
        <end position="680"/>
    </location>
</feature>
<feature type="compositionally biased region" description="Polar residues" evidence="1">
    <location>
        <begin position="827"/>
        <end position="844"/>
    </location>
</feature>
<feature type="compositionally biased region" description="Acidic residues" evidence="1">
    <location>
        <begin position="1293"/>
        <end position="1302"/>
    </location>
</feature>
<feature type="compositionally biased region" description="Low complexity" evidence="1">
    <location>
        <begin position="845"/>
        <end position="856"/>
    </location>
</feature>
<protein>
    <submittedName>
        <fullName evidence="2">Uncharacterized protein</fullName>
    </submittedName>
</protein>
<feature type="compositionally biased region" description="Low complexity" evidence="1">
    <location>
        <begin position="341"/>
        <end position="356"/>
    </location>
</feature>
<feature type="region of interest" description="Disordered" evidence="1">
    <location>
        <begin position="374"/>
        <end position="393"/>
    </location>
</feature>
<reference evidence="2 3" key="1">
    <citation type="submission" date="2017-02" db="EMBL/GenBank/DDBJ databases">
        <authorList>
            <person name="Peterson S.W."/>
        </authorList>
    </citation>
    <scope>NUCLEOTIDE SEQUENCE [LARGE SCALE GENOMIC DNA]</scope>
    <source>
        <strain evidence="2 3">SRS1_H2-8</strain>
    </source>
</reference>
<organism evidence="2 3">
    <name type="scientific">Sporisorium reilianum f. sp. reilianum</name>
    <dbReference type="NCBI Taxonomy" id="72559"/>
    <lineage>
        <taxon>Eukaryota</taxon>
        <taxon>Fungi</taxon>
        <taxon>Dikarya</taxon>
        <taxon>Basidiomycota</taxon>
        <taxon>Ustilaginomycotina</taxon>
        <taxon>Ustilaginomycetes</taxon>
        <taxon>Ustilaginales</taxon>
        <taxon>Ustilaginaceae</taxon>
        <taxon>Sporisorium</taxon>
    </lineage>
</organism>
<feature type="compositionally biased region" description="Polar residues" evidence="1">
    <location>
        <begin position="357"/>
        <end position="366"/>
    </location>
</feature>
<feature type="compositionally biased region" description="Basic and acidic residues" evidence="1">
    <location>
        <begin position="322"/>
        <end position="335"/>
    </location>
</feature>
<feature type="compositionally biased region" description="Low complexity" evidence="1">
    <location>
        <begin position="681"/>
        <end position="696"/>
    </location>
</feature>
<feature type="region of interest" description="Disordered" evidence="1">
    <location>
        <begin position="110"/>
        <end position="144"/>
    </location>
</feature>
<feature type="compositionally biased region" description="Low complexity" evidence="1">
    <location>
        <begin position="374"/>
        <end position="389"/>
    </location>
</feature>
<dbReference type="EMBL" id="LT795062">
    <property type="protein sequence ID" value="SJX63658.1"/>
    <property type="molecule type" value="Genomic_DNA"/>
</dbReference>
<feature type="compositionally biased region" description="Basic residues" evidence="1">
    <location>
        <begin position="531"/>
        <end position="545"/>
    </location>
</feature>
<proteinExistence type="predicted"/>
<feature type="region of interest" description="Disordered" evidence="1">
    <location>
        <begin position="811"/>
        <end position="1322"/>
    </location>
</feature>
<feature type="compositionally biased region" description="Acidic residues" evidence="1">
    <location>
        <begin position="427"/>
        <end position="445"/>
    </location>
</feature>